<dbReference type="PANTHER" id="PTHR12526">
    <property type="entry name" value="GLYCOSYLTRANSFERASE"/>
    <property type="match status" value="1"/>
</dbReference>
<dbReference type="CDD" id="cd03801">
    <property type="entry name" value="GT4_PimA-like"/>
    <property type="match status" value="1"/>
</dbReference>
<evidence type="ECO:0000313" key="3">
    <source>
        <dbReference type="EMBL" id="PZQ18165.1"/>
    </source>
</evidence>
<sequence length="491" mass="53154">MGHAIGSEPGRDVDDESRGYGSTGRFMGAGELKRIVAEIGPRRVFVLSDRYPPDTAGGAELSLHLLMREAPLRDQAMVVTFEKTLASPAHRRLDGVDIVALPANAAWPLHRLSQDQVERLKRLPYGLKWPAFIGEAMALAARRPAVHAPAIALQLAGPPPGGVRMAHATVPEGRTQSDIRTLLDLVRPKVVHADNARSIMMAADALEGRREPFVALVRDHRFTSLRFDQTLAPLEPSLLSLRERLAAVCARTALAFRQTCLKRASSVVATSAHLAETLSEVVAPSLLKRLPLEPVELPPREEKPETGAFSILLVGSLSNNKGQAHLIEAWPEILRRIPNARIDVAGQGRARAEIEALIARHGAASRITLHGHVDASSLAVLYRRCDVVALPTLWSEPFGRVPLEAGAAFRPVVAYAVGGLAETIVDGVTGRMIPWRDRAGFVEALADLAEDPATRRRMGEAGHARVVETYSPTRLAAMLASVWDQAAAGKR</sequence>
<dbReference type="GO" id="GO:0016757">
    <property type="term" value="F:glycosyltransferase activity"/>
    <property type="evidence" value="ECO:0007669"/>
    <property type="project" value="InterPro"/>
</dbReference>
<dbReference type="AlphaFoldDB" id="A0A2W5KTL1"/>
<proteinExistence type="predicted"/>
<protein>
    <recommendedName>
        <fullName evidence="2">Glycosyl transferase family 1 domain-containing protein</fullName>
    </recommendedName>
</protein>
<evidence type="ECO:0000256" key="1">
    <source>
        <dbReference type="SAM" id="MobiDB-lite"/>
    </source>
</evidence>
<feature type="compositionally biased region" description="Basic and acidic residues" evidence="1">
    <location>
        <begin position="9"/>
        <end position="18"/>
    </location>
</feature>
<comment type="caution">
    <text evidence="3">The sequence shown here is derived from an EMBL/GenBank/DDBJ whole genome shotgun (WGS) entry which is preliminary data.</text>
</comment>
<dbReference type="PANTHER" id="PTHR12526:SF635">
    <property type="entry name" value="GLYCOSYL TRANSFERASE GROUP 1"/>
    <property type="match status" value="1"/>
</dbReference>
<reference evidence="3 4" key="1">
    <citation type="submission" date="2017-08" db="EMBL/GenBank/DDBJ databases">
        <title>Infants hospitalized years apart are colonized by the same room-sourced microbial strains.</title>
        <authorList>
            <person name="Brooks B."/>
            <person name="Olm M.R."/>
            <person name="Firek B.A."/>
            <person name="Baker R."/>
            <person name="Thomas B.C."/>
            <person name="Morowitz M.J."/>
            <person name="Banfield J.F."/>
        </authorList>
    </citation>
    <scope>NUCLEOTIDE SEQUENCE [LARGE SCALE GENOMIC DNA]</scope>
    <source>
        <strain evidence="3">S2_005_003_R2_43</strain>
    </source>
</reference>
<feature type="region of interest" description="Disordered" evidence="1">
    <location>
        <begin position="1"/>
        <end position="24"/>
    </location>
</feature>
<dbReference type="EMBL" id="QFPN01000002">
    <property type="protein sequence ID" value="PZQ18165.1"/>
    <property type="molecule type" value="Genomic_DNA"/>
</dbReference>
<organism evidence="3 4">
    <name type="scientific">Ancylobacter novellus</name>
    <name type="common">Thiobacillus novellus</name>
    <dbReference type="NCBI Taxonomy" id="921"/>
    <lineage>
        <taxon>Bacteria</taxon>
        <taxon>Pseudomonadati</taxon>
        <taxon>Pseudomonadota</taxon>
        <taxon>Alphaproteobacteria</taxon>
        <taxon>Hyphomicrobiales</taxon>
        <taxon>Xanthobacteraceae</taxon>
        <taxon>Ancylobacter</taxon>
    </lineage>
</organism>
<gene>
    <name evidence="3" type="ORF">DI565_05545</name>
</gene>
<evidence type="ECO:0000259" key="2">
    <source>
        <dbReference type="Pfam" id="PF00534"/>
    </source>
</evidence>
<name>A0A2W5KTL1_ANCNO</name>
<evidence type="ECO:0000313" key="4">
    <source>
        <dbReference type="Proteomes" id="UP000249577"/>
    </source>
</evidence>
<dbReference type="Pfam" id="PF00534">
    <property type="entry name" value="Glycos_transf_1"/>
    <property type="match status" value="1"/>
</dbReference>
<dbReference type="Gene3D" id="3.40.50.2000">
    <property type="entry name" value="Glycogen Phosphorylase B"/>
    <property type="match status" value="2"/>
</dbReference>
<dbReference type="SUPFAM" id="SSF53756">
    <property type="entry name" value="UDP-Glycosyltransferase/glycogen phosphorylase"/>
    <property type="match status" value="1"/>
</dbReference>
<dbReference type="Proteomes" id="UP000249577">
    <property type="component" value="Unassembled WGS sequence"/>
</dbReference>
<feature type="domain" description="Glycosyl transferase family 1" evidence="2">
    <location>
        <begin position="304"/>
        <end position="463"/>
    </location>
</feature>
<dbReference type="InterPro" id="IPR001296">
    <property type="entry name" value="Glyco_trans_1"/>
</dbReference>
<accession>A0A2W5KTL1</accession>